<dbReference type="InterPro" id="IPR028082">
    <property type="entry name" value="Peripla_BP_I"/>
</dbReference>
<evidence type="ECO:0000313" key="7">
    <source>
        <dbReference type="EMBL" id="XDS50187.1"/>
    </source>
</evidence>
<dbReference type="PROSITE" id="PS50932">
    <property type="entry name" value="HTH_LACI_2"/>
    <property type="match status" value="1"/>
</dbReference>
<dbReference type="Gene3D" id="3.40.50.2300">
    <property type="match status" value="2"/>
</dbReference>
<evidence type="ECO:0000256" key="1">
    <source>
        <dbReference type="ARBA" id="ARBA00023015"/>
    </source>
</evidence>
<dbReference type="AlphaFoldDB" id="A0AB39UJ69"/>
<dbReference type="EMBL" id="CP129675">
    <property type="protein sequence ID" value="XDS46257.1"/>
    <property type="molecule type" value="Genomic_DNA"/>
</dbReference>
<reference evidence="6" key="1">
    <citation type="submission" date="2023-07" db="EMBL/GenBank/DDBJ databases">
        <title>Bifidobacterium aquikefiriaerophilum sp. nov. and Bifidobacterium eccum sp. nov., isolated from water kefir.</title>
        <authorList>
            <person name="Breselge S."/>
            <person name="Bellassi P."/>
            <person name="Barcenilla C."/>
            <person name="Alvarez-Ordonez A."/>
            <person name="Morelli L."/>
            <person name="Cotter P.D."/>
        </authorList>
    </citation>
    <scope>NUCLEOTIDE SEQUENCE</scope>
    <source>
        <strain evidence="7">WK012_4_13</strain>
        <strain evidence="6">WK013_4_14</strain>
        <strain evidence="5">WK048_4_13</strain>
    </source>
</reference>
<dbReference type="InterPro" id="IPR010982">
    <property type="entry name" value="Lambda_DNA-bd_dom_sf"/>
</dbReference>
<dbReference type="RefSeq" id="WP_369341159.1">
    <property type="nucleotide sequence ID" value="NZ_CP129675.1"/>
</dbReference>
<dbReference type="KEGG" id="bfk:QN062_07250"/>
<dbReference type="CDD" id="cd01392">
    <property type="entry name" value="HTH_LacI"/>
    <property type="match status" value="1"/>
</dbReference>
<protein>
    <submittedName>
        <fullName evidence="6">LacI family DNA-binding transcriptional regulator</fullName>
    </submittedName>
</protein>
<dbReference type="PANTHER" id="PTHR30146">
    <property type="entry name" value="LACI-RELATED TRANSCRIPTIONAL REPRESSOR"/>
    <property type="match status" value="1"/>
</dbReference>
<organism evidence="6">
    <name type="scientific">Bifidobacterium fermentum</name>
    <dbReference type="NCBI Taxonomy" id="3059035"/>
    <lineage>
        <taxon>Bacteria</taxon>
        <taxon>Bacillati</taxon>
        <taxon>Actinomycetota</taxon>
        <taxon>Actinomycetes</taxon>
        <taxon>Bifidobacteriales</taxon>
        <taxon>Bifidobacteriaceae</taxon>
        <taxon>Bifidobacterium</taxon>
    </lineage>
</organism>
<evidence type="ECO:0000313" key="5">
    <source>
        <dbReference type="EMBL" id="XDS46257.1"/>
    </source>
</evidence>
<dbReference type="Gene3D" id="1.10.260.40">
    <property type="entry name" value="lambda repressor-like DNA-binding domains"/>
    <property type="match status" value="1"/>
</dbReference>
<dbReference type="GO" id="GO:0003700">
    <property type="term" value="F:DNA-binding transcription factor activity"/>
    <property type="evidence" value="ECO:0007669"/>
    <property type="project" value="TreeGrafter"/>
</dbReference>
<evidence type="ECO:0000256" key="3">
    <source>
        <dbReference type="ARBA" id="ARBA00023163"/>
    </source>
</evidence>
<sequence length="344" mass="36923">MGTTLADIAAKAGVSQASVSRVINAKPGVSEDLRNTVIDAITALGMPVDKMQRNGTRLMAIVTPNMSNPIFPEFVTAITNLLAQRGFLVIVCSYTPSGTSEDGYLELLQSQPLAGVIFLGGKYDTKDSNLSVYSILTDRGIPAAFVNGAKRDMDGLYVSTDDAKAMTMALKHLTDLGHRRIGLLLGDRSHYPSIIKHKAALEFFEQQHIEHGSNMTAWTTYGVESGQMAAQSLIEGGATAIACASDELALGAIKATRSLGLNIPEDISVTGYDDSASMSFMAPSLTTVRQPVAKICLSTINALMAMMENKRLMARRDVILFDPELIVRESTGRCLSPRTSDDKG</sequence>
<dbReference type="PANTHER" id="PTHR30146:SF153">
    <property type="entry name" value="LACTOSE OPERON REPRESSOR"/>
    <property type="match status" value="1"/>
</dbReference>
<accession>A0AB39UJ69</accession>
<evidence type="ECO:0000259" key="4">
    <source>
        <dbReference type="PROSITE" id="PS50932"/>
    </source>
</evidence>
<dbReference type="GO" id="GO:0000976">
    <property type="term" value="F:transcription cis-regulatory region binding"/>
    <property type="evidence" value="ECO:0007669"/>
    <property type="project" value="TreeGrafter"/>
</dbReference>
<proteinExistence type="predicted"/>
<dbReference type="InterPro" id="IPR000843">
    <property type="entry name" value="HTH_LacI"/>
</dbReference>
<dbReference type="InterPro" id="IPR046335">
    <property type="entry name" value="LacI/GalR-like_sensor"/>
</dbReference>
<dbReference type="EMBL" id="CP129683">
    <property type="protein sequence ID" value="XDS50187.1"/>
    <property type="molecule type" value="Genomic_DNA"/>
</dbReference>
<dbReference type="SUPFAM" id="SSF53822">
    <property type="entry name" value="Periplasmic binding protein-like I"/>
    <property type="match status" value="1"/>
</dbReference>
<keyword evidence="3" id="KW-0804">Transcription</keyword>
<evidence type="ECO:0000313" key="6">
    <source>
        <dbReference type="EMBL" id="XDS48963.1"/>
    </source>
</evidence>
<dbReference type="EMBL" id="CP129682">
    <property type="protein sequence ID" value="XDS48963.1"/>
    <property type="molecule type" value="Genomic_DNA"/>
</dbReference>
<gene>
    <name evidence="7" type="ORF">QN062_07250</name>
    <name evidence="6" type="ORF">QN216_01445</name>
    <name evidence="5" type="ORF">QN217_09010</name>
</gene>
<feature type="domain" description="HTH lacI-type" evidence="4">
    <location>
        <begin position="3"/>
        <end position="45"/>
    </location>
</feature>
<dbReference type="Pfam" id="PF00356">
    <property type="entry name" value="LacI"/>
    <property type="match status" value="1"/>
</dbReference>
<keyword evidence="2 6" id="KW-0238">DNA-binding</keyword>
<keyword evidence="1" id="KW-0805">Transcription regulation</keyword>
<dbReference type="SMART" id="SM00354">
    <property type="entry name" value="HTH_LACI"/>
    <property type="match status" value="1"/>
</dbReference>
<name>A0AB39UJ69_9BIFI</name>
<dbReference type="PRINTS" id="PR00036">
    <property type="entry name" value="HTHLACI"/>
</dbReference>
<dbReference type="Pfam" id="PF13377">
    <property type="entry name" value="Peripla_BP_3"/>
    <property type="match status" value="1"/>
</dbReference>
<evidence type="ECO:0000256" key="2">
    <source>
        <dbReference type="ARBA" id="ARBA00023125"/>
    </source>
</evidence>
<dbReference type="PROSITE" id="PS00356">
    <property type="entry name" value="HTH_LACI_1"/>
    <property type="match status" value="1"/>
</dbReference>
<dbReference type="SUPFAM" id="SSF47413">
    <property type="entry name" value="lambda repressor-like DNA-binding domains"/>
    <property type="match status" value="1"/>
</dbReference>